<evidence type="ECO:0000313" key="7">
    <source>
        <dbReference type="EMBL" id="GGO44282.1"/>
    </source>
</evidence>
<dbReference type="PANTHER" id="PTHR30246:SF1">
    <property type="entry name" value="2-DEHYDRO-3-DEOXY-6-PHOSPHOGALACTONATE ALDOLASE-RELATED"/>
    <property type="match status" value="1"/>
</dbReference>
<evidence type="ECO:0000256" key="4">
    <source>
        <dbReference type="ARBA" id="ARBA00023239"/>
    </source>
</evidence>
<comment type="similarity">
    <text evidence="2">Belongs to the KHG/KDPG aldolase family.</text>
</comment>
<organism evidence="7 8">
    <name type="scientific">Streptomyces daqingensis</name>
    <dbReference type="NCBI Taxonomy" id="1472640"/>
    <lineage>
        <taxon>Bacteria</taxon>
        <taxon>Bacillati</taxon>
        <taxon>Actinomycetota</taxon>
        <taxon>Actinomycetes</taxon>
        <taxon>Kitasatosporales</taxon>
        <taxon>Streptomycetaceae</taxon>
        <taxon>Streptomyces</taxon>
    </lineage>
</organism>
<keyword evidence="8" id="KW-1185">Reference proteome</keyword>
<comment type="subunit">
    <text evidence="3">Homotrimer.</text>
</comment>
<feature type="region of interest" description="Disordered" evidence="6">
    <location>
        <begin position="1"/>
        <end position="23"/>
    </location>
</feature>
<evidence type="ECO:0000256" key="3">
    <source>
        <dbReference type="ARBA" id="ARBA00011233"/>
    </source>
</evidence>
<evidence type="ECO:0000256" key="5">
    <source>
        <dbReference type="ARBA" id="ARBA00023277"/>
    </source>
</evidence>
<dbReference type="PANTHER" id="PTHR30246">
    <property type="entry name" value="2-KETO-3-DEOXY-6-PHOSPHOGLUCONATE ALDOLASE"/>
    <property type="match status" value="1"/>
</dbReference>
<protein>
    <submittedName>
        <fullName evidence="7">Aldolase</fullName>
    </submittedName>
</protein>
<comment type="pathway">
    <text evidence="1">Carbohydrate acid metabolism.</text>
</comment>
<dbReference type="InterPro" id="IPR000887">
    <property type="entry name" value="Aldlse_KDPG_KHG"/>
</dbReference>
<reference evidence="8" key="1">
    <citation type="journal article" date="2019" name="Int. J. Syst. Evol. Microbiol.">
        <title>The Global Catalogue of Microorganisms (GCM) 10K type strain sequencing project: providing services to taxonomists for standard genome sequencing and annotation.</title>
        <authorList>
            <consortium name="The Broad Institute Genomics Platform"/>
            <consortium name="The Broad Institute Genome Sequencing Center for Infectious Disease"/>
            <person name="Wu L."/>
            <person name="Ma J."/>
        </authorList>
    </citation>
    <scope>NUCLEOTIDE SEQUENCE [LARGE SCALE GENOMIC DNA]</scope>
    <source>
        <strain evidence="8">CGMCC 4.7178</strain>
    </source>
</reference>
<evidence type="ECO:0000256" key="1">
    <source>
        <dbReference type="ARBA" id="ARBA00004761"/>
    </source>
</evidence>
<dbReference type="InterPro" id="IPR013785">
    <property type="entry name" value="Aldolase_TIM"/>
</dbReference>
<dbReference type="Proteomes" id="UP000631535">
    <property type="component" value="Unassembled WGS sequence"/>
</dbReference>
<evidence type="ECO:0000256" key="2">
    <source>
        <dbReference type="ARBA" id="ARBA00006906"/>
    </source>
</evidence>
<evidence type="ECO:0000313" key="8">
    <source>
        <dbReference type="Proteomes" id="UP000631535"/>
    </source>
</evidence>
<keyword evidence="5" id="KW-0119">Carbohydrate metabolism</keyword>
<dbReference type="SUPFAM" id="SSF51569">
    <property type="entry name" value="Aldolase"/>
    <property type="match status" value="1"/>
</dbReference>
<dbReference type="Gene3D" id="3.20.20.70">
    <property type="entry name" value="Aldolase class I"/>
    <property type="match status" value="1"/>
</dbReference>
<dbReference type="Pfam" id="PF01081">
    <property type="entry name" value="Aldolase"/>
    <property type="match status" value="1"/>
</dbReference>
<proteinExistence type="inferred from homology"/>
<keyword evidence="4" id="KW-0456">Lyase</keyword>
<dbReference type="CDD" id="cd00452">
    <property type="entry name" value="KDPG_aldolase"/>
    <property type="match status" value="1"/>
</dbReference>
<gene>
    <name evidence="7" type="ORF">GCM10012287_09500</name>
</gene>
<evidence type="ECO:0000256" key="6">
    <source>
        <dbReference type="SAM" id="MobiDB-lite"/>
    </source>
</evidence>
<dbReference type="NCBIfam" id="TIGR01182">
    <property type="entry name" value="eda"/>
    <property type="match status" value="1"/>
</dbReference>
<name>A0ABQ2LXP4_9ACTN</name>
<dbReference type="EMBL" id="BMMP01000002">
    <property type="protein sequence ID" value="GGO44282.1"/>
    <property type="molecule type" value="Genomic_DNA"/>
</dbReference>
<sequence length="245" mass="25744">MYRIAPWTGPRPDRADSGQSPTRREAATAVYRWEITRAALEQRVFAIVRSDSYERVTATADTLLGAGITSLEISLTSPHALEAVSTLRRETDDDMVIGAGTVLDGASARAAVDAGARFLVSPSLDEEVIRTGHRYGLPVFPGIATPSEAVRAMELGADALKLFPASAYQPGWVRDVRAALPQAALLPTGGVTVENAPDWIAAGAVACGMGSALSAGDREAVSKRVTELLQRLADAAPAPARRAGP</sequence>
<comment type="caution">
    <text evidence="7">The sequence shown here is derived from an EMBL/GenBank/DDBJ whole genome shotgun (WGS) entry which is preliminary data.</text>
</comment>
<feature type="compositionally biased region" description="Basic and acidic residues" evidence="6">
    <location>
        <begin position="11"/>
        <end position="23"/>
    </location>
</feature>
<accession>A0ABQ2LXP4</accession>